<reference evidence="7" key="2">
    <citation type="submission" date="2023-06" db="EMBL/GenBank/DDBJ databases">
        <authorList>
            <consortium name="Lawrence Berkeley National Laboratory"/>
            <person name="Haridas S."/>
            <person name="Hensen N."/>
            <person name="Bonometti L."/>
            <person name="Westerberg I."/>
            <person name="Brannstrom I.O."/>
            <person name="Guillou S."/>
            <person name="Cros-Aarteil S."/>
            <person name="Calhoun S."/>
            <person name="Kuo A."/>
            <person name="Mondo S."/>
            <person name="Pangilinan J."/>
            <person name="Riley R."/>
            <person name="Labutti K."/>
            <person name="Andreopoulos B."/>
            <person name="Lipzen A."/>
            <person name="Chen C."/>
            <person name="Yanf M."/>
            <person name="Daum C."/>
            <person name="Ng V."/>
            <person name="Clum A."/>
            <person name="Steindorff A."/>
            <person name="Ohm R."/>
            <person name="Martin F."/>
            <person name="Silar P."/>
            <person name="Natvig D."/>
            <person name="Lalanne C."/>
            <person name="Gautier V."/>
            <person name="Ament-Velasquez S.L."/>
            <person name="Kruys A."/>
            <person name="Hutchinson M.I."/>
            <person name="Powell A.J."/>
            <person name="Barry K."/>
            <person name="Miller A.N."/>
            <person name="Grigoriev I.V."/>
            <person name="Debuchy R."/>
            <person name="Gladieux P."/>
            <person name="Thoren M.H."/>
            <person name="Johannesson H."/>
        </authorList>
    </citation>
    <scope>NUCLEOTIDE SEQUENCE</scope>
    <source>
        <strain evidence="7">SMH4131-1</strain>
    </source>
</reference>
<evidence type="ECO:0000256" key="1">
    <source>
        <dbReference type="ARBA" id="ARBA00004141"/>
    </source>
</evidence>
<evidence type="ECO:0000256" key="4">
    <source>
        <dbReference type="ARBA" id="ARBA00023136"/>
    </source>
</evidence>
<evidence type="ECO:0000256" key="6">
    <source>
        <dbReference type="SAM" id="Phobius"/>
    </source>
</evidence>
<sequence length="422" mass="45614">MRHHHYSHLMARQESEPAPICEGSIASEDHWGLRIASIFIIFAGSALGALLPVWLARSSRFRVPKLCFFVAKYFGSGVILATAWMHLLSPASDNLRDECLSDILPDYDWAMGIGLMTVMAMFLIELVVARFDFGFSSGHSHGHEPEHTHENKISHATPTDSFTSSTLRHDLESGIGGDSTHSSTKPSSVHTTAAATAAHLATTATTTSAAAHSHGHRHGHGHNGPHRIPGLDNDVSYPPGGEDHLGHQRDHTEGDEHANFSAQMTALFILEFGVIFHSIFIGLTLAVTDNFIILFIVLVFHQTFEGLGLGARLGTAVWPADGRRWTPYLLAALYAVSTPFAIGMGLVANRQLALDAATSKMVNGIFDAISGGILMYTGLVELLAHEFMFNPEMRKAGLGMQLFAYGCVAAGVGLMSLLAKWA</sequence>
<feature type="transmembrane region" description="Helical" evidence="6">
    <location>
        <begin position="35"/>
        <end position="54"/>
    </location>
</feature>
<keyword evidence="3 6" id="KW-1133">Transmembrane helix</keyword>
<protein>
    <submittedName>
        <fullName evidence="7">Zinc/iron permease</fullName>
    </submittedName>
</protein>
<feature type="compositionally biased region" description="Basic and acidic residues" evidence="5">
    <location>
        <begin position="141"/>
        <end position="153"/>
    </location>
</feature>
<feature type="transmembrane region" description="Helical" evidence="6">
    <location>
        <begin position="368"/>
        <end position="390"/>
    </location>
</feature>
<dbReference type="AlphaFoldDB" id="A0AAE0J034"/>
<comment type="caution">
    <text evidence="7">The sequence shown here is derived from an EMBL/GenBank/DDBJ whole genome shotgun (WGS) entry which is preliminary data.</text>
</comment>
<feature type="transmembrane region" description="Helical" evidence="6">
    <location>
        <begin position="291"/>
        <end position="313"/>
    </location>
</feature>
<evidence type="ECO:0000256" key="5">
    <source>
        <dbReference type="SAM" id="MobiDB-lite"/>
    </source>
</evidence>
<feature type="compositionally biased region" description="Polar residues" evidence="5">
    <location>
        <begin position="154"/>
        <end position="166"/>
    </location>
</feature>
<reference evidence="7" key="1">
    <citation type="journal article" date="2023" name="Mol. Phylogenet. Evol.">
        <title>Genome-scale phylogeny and comparative genomics of the fungal order Sordariales.</title>
        <authorList>
            <person name="Hensen N."/>
            <person name="Bonometti L."/>
            <person name="Westerberg I."/>
            <person name="Brannstrom I.O."/>
            <person name="Guillou S."/>
            <person name="Cros-Aarteil S."/>
            <person name="Calhoun S."/>
            <person name="Haridas S."/>
            <person name="Kuo A."/>
            <person name="Mondo S."/>
            <person name="Pangilinan J."/>
            <person name="Riley R."/>
            <person name="LaButti K."/>
            <person name="Andreopoulos B."/>
            <person name="Lipzen A."/>
            <person name="Chen C."/>
            <person name="Yan M."/>
            <person name="Daum C."/>
            <person name="Ng V."/>
            <person name="Clum A."/>
            <person name="Steindorff A."/>
            <person name="Ohm R.A."/>
            <person name="Martin F."/>
            <person name="Silar P."/>
            <person name="Natvig D.O."/>
            <person name="Lalanne C."/>
            <person name="Gautier V."/>
            <person name="Ament-Velasquez S.L."/>
            <person name="Kruys A."/>
            <person name="Hutchinson M.I."/>
            <person name="Powell A.J."/>
            <person name="Barry K."/>
            <person name="Miller A.N."/>
            <person name="Grigoriev I.V."/>
            <person name="Debuchy R."/>
            <person name="Gladieux P."/>
            <person name="Hiltunen Thoren M."/>
            <person name="Johannesson H."/>
        </authorList>
    </citation>
    <scope>NUCLEOTIDE SEQUENCE</scope>
    <source>
        <strain evidence="7">SMH4131-1</strain>
    </source>
</reference>
<keyword evidence="4 6" id="KW-0472">Membrane</keyword>
<feature type="transmembrane region" description="Helical" evidence="6">
    <location>
        <begin position="109"/>
        <end position="129"/>
    </location>
</feature>
<dbReference type="Proteomes" id="UP001286456">
    <property type="component" value="Unassembled WGS sequence"/>
</dbReference>
<keyword evidence="8" id="KW-1185">Reference proteome</keyword>
<organism evidence="7 8">
    <name type="scientific">Cercophora scortea</name>
    <dbReference type="NCBI Taxonomy" id="314031"/>
    <lineage>
        <taxon>Eukaryota</taxon>
        <taxon>Fungi</taxon>
        <taxon>Dikarya</taxon>
        <taxon>Ascomycota</taxon>
        <taxon>Pezizomycotina</taxon>
        <taxon>Sordariomycetes</taxon>
        <taxon>Sordariomycetidae</taxon>
        <taxon>Sordariales</taxon>
        <taxon>Lasiosphaeriaceae</taxon>
        <taxon>Cercophora</taxon>
    </lineage>
</organism>
<feature type="transmembrane region" description="Helical" evidence="6">
    <location>
        <begin position="402"/>
        <end position="421"/>
    </location>
</feature>
<dbReference type="PANTHER" id="PTHR11040">
    <property type="entry name" value="ZINC/IRON TRANSPORTER"/>
    <property type="match status" value="1"/>
</dbReference>
<evidence type="ECO:0000256" key="2">
    <source>
        <dbReference type="ARBA" id="ARBA00022692"/>
    </source>
</evidence>
<feature type="transmembrane region" description="Helical" evidence="6">
    <location>
        <begin position="266"/>
        <end position="285"/>
    </location>
</feature>
<evidence type="ECO:0000313" key="8">
    <source>
        <dbReference type="Proteomes" id="UP001286456"/>
    </source>
</evidence>
<feature type="region of interest" description="Disordered" evidence="5">
    <location>
        <begin position="140"/>
        <end position="254"/>
    </location>
</feature>
<dbReference type="GO" id="GO:0000007">
    <property type="term" value="F:low-affinity zinc ion transmembrane transporter activity"/>
    <property type="evidence" value="ECO:0007669"/>
    <property type="project" value="TreeGrafter"/>
</dbReference>
<dbReference type="Pfam" id="PF02535">
    <property type="entry name" value="Zip"/>
    <property type="match status" value="1"/>
</dbReference>
<dbReference type="InterPro" id="IPR003689">
    <property type="entry name" value="ZIP"/>
</dbReference>
<feature type="transmembrane region" description="Helical" evidence="6">
    <location>
        <begin position="66"/>
        <end position="89"/>
    </location>
</feature>
<dbReference type="GO" id="GO:0005886">
    <property type="term" value="C:plasma membrane"/>
    <property type="evidence" value="ECO:0007669"/>
    <property type="project" value="TreeGrafter"/>
</dbReference>
<gene>
    <name evidence="7" type="ORF">B0T19DRAFT_145457</name>
</gene>
<dbReference type="PANTHER" id="PTHR11040:SF69">
    <property type="entry name" value="ZINC-REGULATED TRANSPORTER 2"/>
    <property type="match status" value="1"/>
</dbReference>
<dbReference type="EMBL" id="JAUEPO010000002">
    <property type="protein sequence ID" value="KAK3334047.1"/>
    <property type="molecule type" value="Genomic_DNA"/>
</dbReference>
<name>A0AAE0J034_9PEZI</name>
<feature type="transmembrane region" description="Helical" evidence="6">
    <location>
        <begin position="325"/>
        <end position="348"/>
    </location>
</feature>
<comment type="subcellular location">
    <subcellularLocation>
        <location evidence="1">Membrane</location>
        <topology evidence="1">Multi-pass membrane protein</topology>
    </subcellularLocation>
</comment>
<keyword evidence="2 6" id="KW-0812">Transmembrane</keyword>
<proteinExistence type="predicted"/>
<feature type="compositionally biased region" description="Basic residues" evidence="5">
    <location>
        <begin position="213"/>
        <end position="225"/>
    </location>
</feature>
<feature type="compositionally biased region" description="Basic and acidic residues" evidence="5">
    <location>
        <begin position="241"/>
        <end position="254"/>
    </location>
</feature>
<feature type="compositionally biased region" description="Polar residues" evidence="5">
    <location>
        <begin position="179"/>
        <end position="189"/>
    </location>
</feature>
<dbReference type="GO" id="GO:0071578">
    <property type="term" value="P:zinc ion import across plasma membrane"/>
    <property type="evidence" value="ECO:0007669"/>
    <property type="project" value="TreeGrafter"/>
</dbReference>
<feature type="compositionally biased region" description="Low complexity" evidence="5">
    <location>
        <begin position="190"/>
        <end position="212"/>
    </location>
</feature>
<evidence type="ECO:0000256" key="3">
    <source>
        <dbReference type="ARBA" id="ARBA00022989"/>
    </source>
</evidence>
<accession>A0AAE0J034</accession>
<evidence type="ECO:0000313" key="7">
    <source>
        <dbReference type="EMBL" id="KAK3334047.1"/>
    </source>
</evidence>